<evidence type="ECO:0000313" key="1">
    <source>
        <dbReference type="EMBL" id="EAX96456.1"/>
    </source>
</evidence>
<dbReference type="Proteomes" id="UP000001542">
    <property type="component" value="Unassembled WGS sequence"/>
</dbReference>
<dbReference type="InterPro" id="IPR016100">
    <property type="entry name" value="Prismane_a-bundle"/>
</dbReference>
<dbReference type="EMBL" id="DS113757">
    <property type="protein sequence ID" value="EAX96456.1"/>
    <property type="molecule type" value="Genomic_DNA"/>
</dbReference>
<dbReference type="InParanoid" id="A2FF43"/>
<dbReference type="VEuPathDB" id="TrichDB:TVAG_024660"/>
<dbReference type="GO" id="GO:0016491">
    <property type="term" value="F:oxidoreductase activity"/>
    <property type="evidence" value="ECO:0007669"/>
    <property type="project" value="InterPro"/>
</dbReference>
<dbReference type="SUPFAM" id="SSF56821">
    <property type="entry name" value="Prismane protein-like"/>
    <property type="match status" value="1"/>
</dbReference>
<dbReference type="KEGG" id="tva:4754232"/>
<sequence length="56" mass="6469">MILCGLKGMAAYAHHASMICKHDKEIYNYEVKALAQISKKEDTNKFTELCLETDRY</sequence>
<organism evidence="1 2">
    <name type="scientific">Trichomonas vaginalis (strain ATCC PRA-98 / G3)</name>
    <dbReference type="NCBI Taxonomy" id="412133"/>
    <lineage>
        <taxon>Eukaryota</taxon>
        <taxon>Metamonada</taxon>
        <taxon>Parabasalia</taxon>
        <taxon>Trichomonadida</taxon>
        <taxon>Trichomonadidae</taxon>
        <taxon>Trichomonas</taxon>
    </lineage>
</organism>
<keyword evidence="2" id="KW-1185">Reference proteome</keyword>
<protein>
    <submittedName>
        <fullName evidence="1">Hybrid-cluster protein, putative</fullName>
    </submittedName>
</protein>
<reference evidence="1" key="2">
    <citation type="journal article" date="2007" name="Science">
        <title>Draft genome sequence of the sexually transmitted pathogen Trichomonas vaginalis.</title>
        <authorList>
            <person name="Carlton J.M."/>
            <person name="Hirt R.P."/>
            <person name="Silva J.C."/>
            <person name="Delcher A.L."/>
            <person name="Schatz M."/>
            <person name="Zhao Q."/>
            <person name="Wortman J.R."/>
            <person name="Bidwell S.L."/>
            <person name="Alsmark U.C.M."/>
            <person name="Besteiro S."/>
            <person name="Sicheritz-Ponten T."/>
            <person name="Noel C.J."/>
            <person name="Dacks J.B."/>
            <person name="Foster P.G."/>
            <person name="Simillion C."/>
            <person name="Van de Peer Y."/>
            <person name="Miranda-Saavedra D."/>
            <person name="Barton G.J."/>
            <person name="Westrop G.D."/>
            <person name="Mueller S."/>
            <person name="Dessi D."/>
            <person name="Fiori P.L."/>
            <person name="Ren Q."/>
            <person name="Paulsen I."/>
            <person name="Zhang H."/>
            <person name="Bastida-Corcuera F.D."/>
            <person name="Simoes-Barbosa A."/>
            <person name="Brown M.T."/>
            <person name="Hayes R.D."/>
            <person name="Mukherjee M."/>
            <person name="Okumura C.Y."/>
            <person name="Schneider R."/>
            <person name="Smith A.J."/>
            <person name="Vanacova S."/>
            <person name="Villalvazo M."/>
            <person name="Haas B.J."/>
            <person name="Pertea M."/>
            <person name="Feldblyum T.V."/>
            <person name="Utterback T.R."/>
            <person name="Shu C.L."/>
            <person name="Osoegawa K."/>
            <person name="de Jong P.J."/>
            <person name="Hrdy I."/>
            <person name="Horvathova L."/>
            <person name="Zubacova Z."/>
            <person name="Dolezal P."/>
            <person name="Malik S.B."/>
            <person name="Logsdon J.M. Jr."/>
            <person name="Henze K."/>
            <person name="Gupta A."/>
            <person name="Wang C.C."/>
            <person name="Dunne R.L."/>
            <person name="Upcroft J.A."/>
            <person name="Upcroft P."/>
            <person name="White O."/>
            <person name="Salzberg S.L."/>
            <person name="Tang P."/>
            <person name="Chiu C.-H."/>
            <person name="Lee Y.-S."/>
            <person name="Embley T.M."/>
            <person name="Coombs G.H."/>
            <person name="Mottram J.C."/>
            <person name="Tachezy J."/>
            <person name="Fraser-Liggett C.M."/>
            <person name="Johnson P.J."/>
        </authorList>
    </citation>
    <scope>NUCLEOTIDE SEQUENCE [LARGE SCALE GENOMIC DNA]</scope>
    <source>
        <strain evidence="1">G3</strain>
    </source>
</reference>
<dbReference type="SMR" id="A2FF43"/>
<gene>
    <name evidence="1" type="ORF">TVAG_024660</name>
</gene>
<dbReference type="InterPro" id="IPR011254">
    <property type="entry name" value="Prismane-like_sf"/>
</dbReference>
<dbReference type="AlphaFoldDB" id="A2FF43"/>
<reference evidence="1" key="1">
    <citation type="submission" date="2006-10" db="EMBL/GenBank/DDBJ databases">
        <authorList>
            <person name="Amadeo P."/>
            <person name="Zhao Q."/>
            <person name="Wortman J."/>
            <person name="Fraser-Liggett C."/>
            <person name="Carlton J."/>
        </authorList>
    </citation>
    <scope>NUCLEOTIDE SEQUENCE</scope>
    <source>
        <strain evidence="1">G3</strain>
    </source>
</reference>
<evidence type="ECO:0000313" key="2">
    <source>
        <dbReference type="Proteomes" id="UP000001542"/>
    </source>
</evidence>
<proteinExistence type="predicted"/>
<name>A2FF43_TRIV3</name>
<accession>A2FF43</accession>
<dbReference type="RefSeq" id="XP_001309386.1">
    <property type="nucleotide sequence ID" value="XM_001309385.1"/>
</dbReference>
<dbReference type="VEuPathDB" id="TrichDB:TVAGG3_0611970"/>
<dbReference type="Gene3D" id="1.20.1270.20">
    <property type="match status" value="1"/>
</dbReference>